<protein>
    <submittedName>
        <fullName evidence="7">Sigma-70 family RNA polymerase sigma factor</fullName>
    </submittedName>
</protein>
<name>A0A3P3W782_9FLAO</name>
<evidence type="ECO:0000256" key="2">
    <source>
        <dbReference type="ARBA" id="ARBA00023015"/>
    </source>
</evidence>
<dbReference type="InterPro" id="IPR039425">
    <property type="entry name" value="RNA_pol_sigma-70-like"/>
</dbReference>
<dbReference type="GO" id="GO:0003677">
    <property type="term" value="F:DNA binding"/>
    <property type="evidence" value="ECO:0007669"/>
    <property type="project" value="UniProtKB-KW"/>
</dbReference>
<dbReference type="InterPro" id="IPR013324">
    <property type="entry name" value="RNA_pol_sigma_r3/r4-like"/>
</dbReference>
<dbReference type="Gene3D" id="1.10.10.10">
    <property type="entry name" value="Winged helix-like DNA-binding domain superfamily/Winged helix DNA-binding domain"/>
    <property type="match status" value="1"/>
</dbReference>
<dbReference type="Gene3D" id="1.10.1740.10">
    <property type="match status" value="1"/>
</dbReference>
<dbReference type="PANTHER" id="PTHR43133">
    <property type="entry name" value="RNA POLYMERASE ECF-TYPE SIGMA FACTO"/>
    <property type="match status" value="1"/>
</dbReference>
<dbReference type="OrthoDB" id="9782108at2"/>
<evidence type="ECO:0000313" key="8">
    <source>
        <dbReference type="Proteomes" id="UP000271937"/>
    </source>
</evidence>
<feature type="domain" description="RNA polymerase sigma-70 region 2" evidence="6">
    <location>
        <begin position="21"/>
        <end position="86"/>
    </location>
</feature>
<accession>A0A3P3W782</accession>
<proteinExistence type="inferred from homology"/>
<comment type="caution">
    <text evidence="7">The sequence shown here is derived from an EMBL/GenBank/DDBJ whole genome shotgun (WGS) entry which is preliminary data.</text>
</comment>
<dbReference type="InterPro" id="IPR036388">
    <property type="entry name" value="WH-like_DNA-bd_sf"/>
</dbReference>
<dbReference type="SUPFAM" id="SSF88946">
    <property type="entry name" value="Sigma2 domain of RNA polymerase sigma factors"/>
    <property type="match status" value="1"/>
</dbReference>
<keyword evidence="3" id="KW-0731">Sigma factor</keyword>
<evidence type="ECO:0000256" key="5">
    <source>
        <dbReference type="ARBA" id="ARBA00023163"/>
    </source>
</evidence>
<keyword evidence="2" id="KW-0805">Transcription regulation</keyword>
<dbReference type="Proteomes" id="UP000271937">
    <property type="component" value="Unassembled WGS sequence"/>
</dbReference>
<evidence type="ECO:0000256" key="3">
    <source>
        <dbReference type="ARBA" id="ARBA00023082"/>
    </source>
</evidence>
<dbReference type="EMBL" id="RQVR01000010">
    <property type="protein sequence ID" value="RRJ90820.1"/>
    <property type="molecule type" value="Genomic_DNA"/>
</dbReference>
<evidence type="ECO:0000313" key="7">
    <source>
        <dbReference type="EMBL" id="RRJ90820.1"/>
    </source>
</evidence>
<dbReference type="AlphaFoldDB" id="A0A3P3W782"/>
<gene>
    <name evidence="7" type="ORF">EG849_10135</name>
</gene>
<keyword evidence="8" id="KW-1185">Reference proteome</keyword>
<dbReference type="InterPro" id="IPR014284">
    <property type="entry name" value="RNA_pol_sigma-70_dom"/>
</dbReference>
<comment type="similarity">
    <text evidence="1">Belongs to the sigma-70 factor family. ECF subfamily.</text>
</comment>
<evidence type="ECO:0000256" key="4">
    <source>
        <dbReference type="ARBA" id="ARBA00023125"/>
    </source>
</evidence>
<sequence length="196" mass="22548">MYKGSDPNEKSRTLLDPNSWVELYADYLYGYSLTKIKSTEVAKDLVQETFLSALQGADSFHGLCSEKTWLTAILKNKIVDFYRKEAAKFQNRPGPAAAENQAFFEAEDGRWAAQHYPVGNWDVQPDAMHTLEFQQILKACMAKLPPLWSSVFTMKHLDDEESEAIMRHLNLTASNYWVIIHRAKVNLRSCLQKNWI</sequence>
<evidence type="ECO:0000256" key="1">
    <source>
        <dbReference type="ARBA" id="ARBA00010641"/>
    </source>
</evidence>
<keyword evidence="5" id="KW-0804">Transcription</keyword>
<reference evidence="7 8" key="1">
    <citation type="submission" date="2018-11" db="EMBL/GenBank/DDBJ databases">
        <title>Flavobacterium sp. nov., YIM 102600 draft genome.</title>
        <authorList>
            <person name="Li G."/>
            <person name="Jiang Y."/>
        </authorList>
    </citation>
    <scope>NUCLEOTIDE SEQUENCE [LARGE SCALE GENOMIC DNA]</scope>
    <source>
        <strain evidence="7 8">YIM 102600</strain>
    </source>
</reference>
<dbReference type="PANTHER" id="PTHR43133:SF8">
    <property type="entry name" value="RNA POLYMERASE SIGMA FACTOR HI_1459-RELATED"/>
    <property type="match status" value="1"/>
</dbReference>
<dbReference type="GO" id="GO:0006352">
    <property type="term" value="P:DNA-templated transcription initiation"/>
    <property type="evidence" value="ECO:0007669"/>
    <property type="project" value="InterPro"/>
</dbReference>
<keyword evidence="4" id="KW-0238">DNA-binding</keyword>
<dbReference type="GO" id="GO:0016987">
    <property type="term" value="F:sigma factor activity"/>
    <property type="evidence" value="ECO:0007669"/>
    <property type="project" value="UniProtKB-KW"/>
</dbReference>
<dbReference type="NCBIfam" id="TIGR02937">
    <property type="entry name" value="sigma70-ECF"/>
    <property type="match status" value="1"/>
</dbReference>
<dbReference type="InterPro" id="IPR007627">
    <property type="entry name" value="RNA_pol_sigma70_r2"/>
</dbReference>
<organism evidence="7 8">
    <name type="scientific">Flavobacterium macacae</name>
    <dbReference type="NCBI Taxonomy" id="2488993"/>
    <lineage>
        <taxon>Bacteria</taxon>
        <taxon>Pseudomonadati</taxon>
        <taxon>Bacteroidota</taxon>
        <taxon>Flavobacteriia</taxon>
        <taxon>Flavobacteriales</taxon>
        <taxon>Flavobacteriaceae</taxon>
        <taxon>Flavobacterium</taxon>
    </lineage>
</organism>
<evidence type="ECO:0000259" key="6">
    <source>
        <dbReference type="Pfam" id="PF04542"/>
    </source>
</evidence>
<dbReference type="SUPFAM" id="SSF88659">
    <property type="entry name" value="Sigma3 and sigma4 domains of RNA polymerase sigma factors"/>
    <property type="match status" value="1"/>
</dbReference>
<dbReference type="Pfam" id="PF04542">
    <property type="entry name" value="Sigma70_r2"/>
    <property type="match status" value="1"/>
</dbReference>
<dbReference type="RefSeq" id="WP_125012968.1">
    <property type="nucleotide sequence ID" value="NZ_RQVR01000010.1"/>
</dbReference>
<dbReference type="InterPro" id="IPR013325">
    <property type="entry name" value="RNA_pol_sigma_r2"/>
</dbReference>